<sequence length="754" mass="82861">MMVWDQLSLPPRISSALQRTNLKSVREVLSLPAVDVQRLTGLAHAEVLKLLTAAADACRRHAPLSVLQLQRGECCRCESGLRLGVSCPVLDGLLRGGLPVGGITELSGQSGAGKTQLALQISLSVQYPVEHGGLGAGALYICTEDSFPIRRLQQMISEQAILRSDVPSSLISGLRFSDHVYIEHAADLDSLQVCLSRRAPVLLAAGLVRLIVVDSVAALFRSEFQAEDWMERNKQLLTFSSMLHQLSQEFTTPVLCINQVTDVLKDHDSLGPLSSSVTPALGLAWANQVLVRLMIRRLQKTVSRGDQSSALRQLEDFYFEMIGRSGSVISGKITGTRSIGAPHRMTVSSAAHGSDNLVTMAPCTPLLRVILLLILLGPASQETINPALVDLTNRNADFGTRMYRAIASRTDENIFLSPFTLSTGLLVLLSATSGSTQEQLLQGLTLTGLDHQSLPDLFRTLRNVVLRRDAANLQQGAAIFPGENFQLSTAFQDLLQNKFGVKAQKLSYTLPRESEDAINRWAQEQTEGKIQELVPSLDPQTQLLLASVASYQTRFNPPFNSSVTLDERFFVDKYHVVMVPMMFRADKYFLAYDRSVKVGVLKLPMADGAAMLVVLPDEDVDITAVEDEVTSENIQAWIRQLKKTKLEVQLPRFTLESSYSLKDTLQTLNITQVFEDDADISNMGGAKGTKLTQVYHKSVISVDETTDDGIQGRDAAFASPPPRLTINRPFIFIIFQQTTGSLLFMGRVTNPLKN</sequence>
<keyword evidence="6" id="KW-0238">DNA-binding</keyword>
<accession>A0A8C7XVS4</accession>
<dbReference type="InterPro" id="IPR020588">
    <property type="entry name" value="RecA_ATP-bd"/>
</dbReference>
<dbReference type="Pfam" id="PF08423">
    <property type="entry name" value="Rad51"/>
    <property type="match status" value="1"/>
</dbReference>
<keyword evidence="7" id="KW-0233">DNA recombination</keyword>
<evidence type="ECO:0000256" key="8">
    <source>
        <dbReference type="ARBA" id="ARBA00023204"/>
    </source>
</evidence>
<name>A0A8C7XVS4_9TELE</name>
<reference evidence="12" key="2">
    <citation type="submission" date="2025-09" db="UniProtKB">
        <authorList>
            <consortium name="Ensembl"/>
        </authorList>
    </citation>
    <scope>IDENTIFICATION</scope>
</reference>
<dbReference type="InterPro" id="IPR058766">
    <property type="entry name" value="HHH_XRCC3_RAD51B"/>
</dbReference>
<evidence type="ECO:0000256" key="7">
    <source>
        <dbReference type="ARBA" id="ARBA00023172"/>
    </source>
</evidence>
<dbReference type="InterPro" id="IPR013632">
    <property type="entry name" value="Rad51_C"/>
</dbReference>
<proteinExistence type="inferred from homology"/>
<keyword evidence="9" id="KW-0539">Nucleus</keyword>
<evidence type="ECO:0000256" key="5">
    <source>
        <dbReference type="ARBA" id="ARBA00022840"/>
    </source>
</evidence>
<dbReference type="Ensembl" id="ENSOSIT00000020395.1">
    <property type="protein sequence ID" value="ENSOSIP00000019311.1"/>
    <property type="gene ID" value="ENSOSIG00000010390.1"/>
</dbReference>
<comment type="similarity">
    <text evidence="2">Belongs to the RecA family. RAD51 subfamily.</text>
</comment>
<dbReference type="InterPro" id="IPR036186">
    <property type="entry name" value="Serpin_sf"/>
</dbReference>
<dbReference type="GO" id="GO:0045003">
    <property type="term" value="P:double-strand break repair via synthesis-dependent strand annealing"/>
    <property type="evidence" value="ECO:0007669"/>
    <property type="project" value="TreeGrafter"/>
</dbReference>
<keyword evidence="13" id="KW-1185">Reference proteome</keyword>
<dbReference type="InterPro" id="IPR027417">
    <property type="entry name" value="P-loop_NTPase"/>
</dbReference>
<dbReference type="PANTHER" id="PTHR46487:SF1">
    <property type="entry name" value="DNA REPAIR PROTEIN XRCC3"/>
    <property type="match status" value="1"/>
</dbReference>
<dbReference type="AlphaFoldDB" id="A0A8C7XVS4"/>
<dbReference type="Pfam" id="PF00079">
    <property type="entry name" value="Serpin"/>
    <property type="match status" value="1"/>
</dbReference>
<evidence type="ECO:0000256" key="9">
    <source>
        <dbReference type="ARBA" id="ARBA00023242"/>
    </source>
</evidence>
<dbReference type="SUPFAM" id="SSF56574">
    <property type="entry name" value="Serpins"/>
    <property type="match status" value="1"/>
</dbReference>
<evidence type="ECO:0000256" key="3">
    <source>
        <dbReference type="ARBA" id="ARBA00022741"/>
    </source>
</evidence>
<dbReference type="GO" id="GO:0005657">
    <property type="term" value="C:replication fork"/>
    <property type="evidence" value="ECO:0007669"/>
    <property type="project" value="TreeGrafter"/>
</dbReference>
<reference evidence="12" key="1">
    <citation type="submission" date="2025-08" db="UniProtKB">
        <authorList>
            <consortium name="Ensembl"/>
        </authorList>
    </citation>
    <scope>IDENTIFICATION</scope>
</reference>
<keyword evidence="8" id="KW-0234">DNA repair</keyword>
<dbReference type="GO" id="GO:0140664">
    <property type="term" value="F:ATP-dependent DNA damage sensor activity"/>
    <property type="evidence" value="ECO:0007669"/>
    <property type="project" value="InterPro"/>
</dbReference>
<dbReference type="Proteomes" id="UP000694383">
    <property type="component" value="Unplaced"/>
</dbReference>
<dbReference type="Gene3D" id="2.30.39.10">
    <property type="entry name" value="Alpha-1-antitrypsin, domain 1"/>
    <property type="match status" value="1"/>
</dbReference>
<dbReference type="GO" id="GO:0000722">
    <property type="term" value="P:telomere maintenance via recombination"/>
    <property type="evidence" value="ECO:0007669"/>
    <property type="project" value="TreeGrafter"/>
</dbReference>
<keyword evidence="5" id="KW-0067">ATP-binding</keyword>
<dbReference type="CDD" id="cd02055">
    <property type="entry name" value="serpinA10_PZI"/>
    <property type="match status" value="1"/>
</dbReference>
<dbReference type="PROSITE" id="PS00284">
    <property type="entry name" value="SERPIN"/>
    <property type="match status" value="1"/>
</dbReference>
<dbReference type="SUPFAM" id="SSF52540">
    <property type="entry name" value="P-loop containing nucleoside triphosphate hydrolases"/>
    <property type="match status" value="1"/>
</dbReference>
<dbReference type="PROSITE" id="PS50162">
    <property type="entry name" value="RECA_2"/>
    <property type="match status" value="1"/>
</dbReference>
<dbReference type="InterPro" id="IPR042178">
    <property type="entry name" value="Serpin_sf_1"/>
</dbReference>
<evidence type="ECO:0000313" key="13">
    <source>
        <dbReference type="Proteomes" id="UP000694383"/>
    </source>
</evidence>
<dbReference type="GO" id="GO:0033065">
    <property type="term" value="C:Rad51C-XRCC3 complex"/>
    <property type="evidence" value="ECO:0007669"/>
    <property type="project" value="TreeGrafter"/>
</dbReference>
<evidence type="ECO:0000256" key="10">
    <source>
        <dbReference type="RuleBase" id="RU000411"/>
    </source>
</evidence>
<dbReference type="InterPro" id="IPR023795">
    <property type="entry name" value="Serpin_CS"/>
</dbReference>
<dbReference type="InterPro" id="IPR042185">
    <property type="entry name" value="Serpin_sf_2"/>
</dbReference>
<dbReference type="GO" id="GO:0000400">
    <property type="term" value="F:four-way junction DNA binding"/>
    <property type="evidence" value="ECO:0007669"/>
    <property type="project" value="TreeGrafter"/>
</dbReference>
<evidence type="ECO:0000256" key="2">
    <source>
        <dbReference type="ARBA" id="ARBA00007095"/>
    </source>
</evidence>
<comment type="subcellular location">
    <subcellularLocation>
        <location evidence="1">Nucleus</location>
    </subcellularLocation>
</comment>
<keyword evidence="4" id="KW-0227">DNA damage</keyword>
<dbReference type="Gene3D" id="3.30.497.10">
    <property type="entry name" value="Antithrombin, subunit I, domain 2"/>
    <property type="match status" value="1"/>
</dbReference>
<dbReference type="GO" id="GO:0004867">
    <property type="term" value="F:serine-type endopeptidase inhibitor activity"/>
    <property type="evidence" value="ECO:0007669"/>
    <property type="project" value="InterPro"/>
</dbReference>
<dbReference type="GO" id="GO:0090656">
    <property type="term" value="P:t-circle formation"/>
    <property type="evidence" value="ECO:0007669"/>
    <property type="project" value="TreeGrafter"/>
</dbReference>
<evidence type="ECO:0000313" key="12">
    <source>
        <dbReference type="Ensembl" id="ENSOSIP00000019311.1"/>
    </source>
</evidence>
<comment type="similarity">
    <text evidence="10">Belongs to the serpin family.</text>
</comment>
<dbReference type="InterPro" id="IPR047348">
    <property type="entry name" value="XRCC3-like_C"/>
</dbReference>
<keyword evidence="3" id="KW-0547">Nucleotide-binding</keyword>
<evidence type="ECO:0000256" key="6">
    <source>
        <dbReference type="ARBA" id="ARBA00023125"/>
    </source>
</evidence>
<dbReference type="Pfam" id="PF26169">
    <property type="entry name" value="HHH_XRCC3_RpoA"/>
    <property type="match status" value="1"/>
</dbReference>
<feature type="domain" description="RecA family profile 1" evidence="11">
    <location>
        <begin position="79"/>
        <end position="260"/>
    </location>
</feature>
<dbReference type="InterPro" id="IPR033835">
    <property type="entry name" value="PZI_serpin_dom"/>
</dbReference>
<dbReference type="Gene3D" id="3.40.50.300">
    <property type="entry name" value="P-loop containing nucleotide triphosphate hydrolases"/>
    <property type="match status" value="1"/>
</dbReference>
<organism evidence="12 13">
    <name type="scientific">Oryzias sinensis</name>
    <name type="common">Chinese medaka</name>
    <dbReference type="NCBI Taxonomy" id="183150"/>
    <lineage>
        <taxon>Eukaryota</taxon>
        <taxon>Metazoa</taxon>
        <taxon>Chordata</taxon>
        <taxon>Craniata</taxon>
        <taxon>Vertebrata</taxon>
        <taxon>Euteleostomi</taxon>
        <taxon>Actinopterygii</taxon>
        <taxon>Neopterygii</taxon>
        <taxon>Teleostei</taxon>
        <taxon>Neoteleostei</taxon>
        <taxon>Acanthomorphata</taxon>
        <taxon>Ovalentaria</taxon>
        <taxon>Atherinomorphae</taxon>
        <taxon>Beloniformes</taxon>
        <taxon>Adrianichthyidae</taxon>
        <taxon>Oryziinae</taxon>
        <taxon>Oryzias</taxon>
    </lineage>
</organism>
<dbReference type="CDD" id="cd19491">
    <property type="entry name" value="XRCC3"/>
    <property type="match status" value="1"/>
</dbReference>
<dbReference type="GO" id="GO:0071140">
    <property type="term" value="P:resolution of mitotic recombination intermediates"/>
    <property type="evidence" value="ECO:0007669"/>
    <property type="project" value="TreeGrafter"/>
</dbReference>
<protein>
    <recommendedName>
        <fullName evidence="11">RecA family profile 1 domain-containing protein</fullName>
    </recommendedName>
</protein>
<dbReference type="SMART" id="SM00093">
    <property type="entry name" value="SERPIN"/>
    <property type="match status" value="1"/>
</dbReference>
<dbReference type="GO" id="GO:0005524">
    <property type="term" value="F:ATP binding"/>
    <property type="evidence" value="ECO:0007669"/>
    <property type="project" value="UniProtKB-KW"/>
</dbReference>
<dbReference type="FunFam" id="2.10.310.10:FF:000001">
    <property type="entry name" value="Serpin family A member 1"/>
    <property type="match status" value="1"/>
</dbReference>
<evidence type="ECO:0000256" key="4">
    <source>
        <dbReference type="ARBA" id="ARBA00022763"/>
    </source>
</evidence>
<dbReference type="PANTHER" id="PTHR46487">
    <property type="entry name" value="DNA REPAIR PROTEIN XRCC3"/>
    <property type="match status" value="1"/>
</dbReference>
<dbReference type="GO" id="GO:0007596">
    <property type="term" value="P:blood coagulation"/>
    <property type="evidence" value="ECO:0007669"/>
    <property type="project" value="InterPro"/>
</dbReference>
<dbReference type="InterPro" id="IPR023796">
    <property type="entry name" value="Serpin_dom"/>
</dbReference>
<evidence type="ECO:0000256" key="1">
    <source>
        <dbReference type="ARBA" id="ARBA00004123"/>
    </source>
</evidence>
<evidence type="ECO:0000259" key="11">
    <source>
        <dbReference type="PROSITE" id="PS50162"/>
    </source>
</evidence>
<dbReference type="GeneTree" id="ENSGT00940000159462"/>